<dbReference type="AlphaFoldDB" id="D4E3V8"/>
<protein>
    <submittedName>
        <fullName evidence="2">Uncharacterized protein</fullName>
    </submittedName>
</protein>
<dbReference type="STRING" id="667129.HMPREF0758_2858"/>
<gene>
    <name evidence="2" type="ORF">HMPREF0758_2858</name>
</gene>
<evidence type="ECO:0000313" key="3">
    <source>
        <dbReference type="Proteomes" id="UP000005723"/>
    </source>
</evidence>
<organism evidence="2 3">
    <name type="scientific">Serratia odorifera DSM 4582</name>
    <dbReference type="NCBI Taxonomy" id="667129"/>
    <lineage>
        <taxon>Bacteria</taxon>
        <taxon>Pseudomonadati</taxon>
        <taxon>Pseudomonadota</taxon>
        <taxon>Gammaproteobacteria</taxon>
        <taxon>Enterobacterales</taxon>
        <taxon>Yersiniaceae</taxon>
        <taxon>Serratia</taxon>
    </lineage>
</organism>
<evidence type="ECO:0000313" key="2">
    <source>
        <dbReference type="EMBL" id="EFE95438.1"/>
    </source>
</evidence>
<dbReference type="EMBL" id="ADBY01000047">
    <property type="protein sequence ID" value="EFE95438.1"/>
    <property type="molecule type" value="Genomic_DNA"/>
</dbReference>
<feature type="region of interest" description="Disordered" evidence="1">
    <location>
        <begin position="22"/>
        <end position="42"/>
    </location>
</feature>
<proteinExistence type="predicted"/>
<sequence>MQCDLVNIQTHDKSSCSLSAYSNTEGRELQLKDGDDPQVAIN</sequence>
<reference evidence="2 3" key="1">
    <citation type="submission" date="2010-01" db="EMBL/GenBank/DDBJ databases">
        <authorList>
            <person name="Muzny D."/>
            <person name="Qin X."/>
            <person name="Deng J."/>
            <person name="Jiang H."/>
            <person name="Liu Y."/>
            <person name="Qu J."/>
            <person name="Song X.-Z."/>
            <person name="Zhang L."/>
            <person name="Thornton R."/>
            <person name="Coyle M."/>
            <person name="Francisco L."/>
            <person name="Jackson L."/>
            <person name="Javaid M."/>
            <person name="Korchina V."/>
            <person name="Kovar C."/>
            <person name="Mata R."/>
            <person name="Mathew T."/>
            <person name="Ngo R."/>
            <person name="Nguyen L."/>
            <person name="Nguyen N."/>
            <person name="Okwuonu G."/>
            <person name="Ongeri F."/>
            <person name="Pham C."/>
            <person name="Simmons D."/>
            <person name="Wilczek-Boney K."/>
            <person name="Hale W."/>
            <person name="Jakkamsetti A."/>
            <person name="Pham P."/>
            <person name="Ruth R."/>
            <person name="San Lucas F."/>
            <person name="Warren J."/>
            <person name="Zhang J."/>
            <person name="Zhao Z."/>
            <person name="Zhou C."/>
            <person name="Zhu D."/>
            <person name="Lee S."/>
            <person name="Bess C."/>
            <person name="Blankenburg K."/>
            <person name="Forbes L."/>
            <person name="Fu Q."/>
            <person name="Gubbala S."/>
            <person name="Hirani K."/>
            <person name="Jayaseelan J.C."/>
            <person name="Lara F."/>
            <person name="Munidasa M."/>
            <person name="Palculict T."/>
            <person name="Patil S."/>
            <person name="Pu L.-L."/>
            <person name="Saada N."/>
            <person name="Tang L."/>
            <person name="Weissenberger G."/>
            <person name="Zhu Y."/>
            <person name="Hemphill L."/>
            <person name="Shang Y."/>
            <person name="Youmans B."/>
            <person name="Ayvaz T."/>
            <person name="Ross M."/>
            <person name="Santibanez J."/>
            <person name="Aqrawi P."/>
            <person name="Gross S."/>
            <person name="Joshi V."/>
            <person name="Fowler G."/>
            <person name="Nazareth L."/>
            <person name="Reid J."/>
            <person name="Worley K."/>
            <person name="Petrosino J."/>
            <person name="Highlander S."/>
            <person name="Gibbs R."/>
        </authorList>
    </citation>
    <scope>NUCLEOTIDE SEQUENCE [LARGE SCALE GENOMIC DNA]</scope>
    <source>
        <strain evidence="2 3">DSM 4582</strain>
    </source>
</reference>
<dbReference type="Proteomes" id="UP000005723">
    <property type="component" value="Unassembled WGS sequence"/>
</dbReference>
<name>D4E3V8_SEROD</name>
<feature type="compositionally biased region" description="Basic and acidic residues" evidence="1">
    <location>
        <begin position="25"/>
        <end position="35"/>
    </location>
</feature>
<accession>D4E3V8</accession>
<dbReference type="HOGENOM" id="CLU_3257737_0_0_6"/>
<comment type="caution">
    <text evidence="2">The sequence shown here is derived from an EMBL/GenBank/DDBJ whole genome shotgun (WGS) entry which is preliminary data.</text>
</comment>
<keyword evidence="3" id="KW-1185">Reference proteome</keyword>
<evidence type="ECO:0000256" key="1">
    <source>
        <dbReference type="SAM" id="MobiDB-lite"/>
    </source>
</evidence>